<accession>A0A0E9RHZ7</accession>
<reference evidence="1" key="2">
    <citation type="journal article" date="2015" name="Fish Shellfish Immunol.">
        <title>Early steps in the European eel (Anguilla anguilla)-Vibrio vulnificus interaction in the gills: Role of the RtxA13 toxin.</title>
        <authorList>
            <person name="Callol A."/>
            <person name="Pajuelo D."/>
            <person name="Ebbesson L."/>
            <person name="Teles M."/>
            <person name="MacKenzie S."/>
            <person name="Amaro C."/>
        </authorList>
    </citation>
    <scope>NUCLEOTIDE SEQUENCE</scope>
</reference>
<dbReference type="EMBL" id="GBXM01079821">
    <property type="protein sequence ID" value="JAH28756.1"/>
    <property type="molecule type" value="Transcribed_RNA"/>
</dbReference>
<dbReference type="AlphaFoldDB" id="A0A0E9RHZ7"/>
<name>A0A0E9RHZ7_ANGAN</name>
<sequence length="23" mass="2854">MSCWIVIRAVSWHKKWSVLFLTY</sequence>
<protein>
    <submittedName>
        <fullName evidence="1">Uncharacterized protein</fullName>
    </submittedName>
</protein>
<organism evidence="1">
    <name type="scientific">Anguilla anguilla</name>
    <name type="common">European freshwater eel</name>
    <name type="synonym">Muraena anguilla</name>
    <dbReference type="NCBI Taxonomy" id="7936"/>
    <lineage>
        <taxon>Eukaryota</taxon>
        <taxon>Metazoa</taxon>
        <taxon>Chordata</taxon>
        <taxon>Craniata</taxon>
        <taxon>Vertebrata</taxon>
        <taxon>Euteleostomi</taxon>
        <taxon>Actinopterygii</taxon>
        <taxon>Neopterygii</taxon>
        <taxon>Teleostei</taxon>
        <taxon>Anguilliformes</taxon>
        <taxon>Anguillidae</taxon>
        <taxon>Anguilla</taxon>
    </lineage>
</organism>
<evidence type="ECO:0000313" key="1">
    <source>
        <dbReference type="EMBL" id="JAH28756.1"/>
    </source>
</evidence>
<proteinExistence type="predicted"/>
<reference evidence="1" key="1">
    <citation type="submission" date="2014-11" db="EMBL/GenBank/DDBJ databases">
        <authorList>
            <person name="Amaro Gonzalez C."/>
        </authorList>
    </citation>
    <scope>NUCLEOTIDE SEQUENCE</scope>
</reference>